<proteinExistence type="predicted"/>
<dbReference type="Proteomes" id="UP000002700">
    <property type="component" value="Chromosome II"/>
</dbReference>
<dbReference type="EMBL" id="CP000125">
    <property type="protein sequence ID" value="ABA51395.1"/>
    <property type="molecule type" value="Genomic_DNA"/>
</dbReference>
<dbReference type="EnsemblBacteria" id="ABA51395">
    <property type="protein sequence ID" value="ABA51395"/>
    <property type="gene ID" value="BURPS1710b_A0723"/>
</dbReference>
<evidence type="ECO:0000313" key="2">
    <source>
        <dbReference type="Proteomes" id="UP000002700"/>
    </source>
</evidence>
<dbReference type="AlphaFoldDB" id="Q3JKM1"/>
<protein>
    <submittedName>
        <fullName evidence="1">Uncharacterized protein</fullName>
    </submittedName>
</protein>
<organism evidence="1 2">
    <name type="scientific">Burkholderia pseudomallei (strain 1710b)</name>
    <dbReference type="NCBI Taxonomy" id="320372"/>
    <lineage>
        <taxon>Bacteria</taxon>
        <taxon>Pseudomonadati</taxon>
        <taxon>Pseudomonadota</taxon>
        <taxon>Betaproteobacteria</taxon>
        <taxon>Burkholderiales</taxon>
        <taxon>Burkholderiaceae</taxon>
        <taxon>Burkholderia</taxon>
        <taxon>pseudomallei group</taxon>
    </lineage>
</organism>
<dbReference type="HOGENOM" id="CLU_2970548_0_0_4"/>
<dbReference type="KEGG" id="bpm:BURPS1710b_A0723"/>
<accession>Q3JKM1</accession>
<reference evidence="1 2" key="1">
    <citation type="submission" date="2005-09" db="EMBL/GenBank/DDBJ databases">
        <authorList>
            <person name="Woods D.E."/>
            <person name="Nierman W.C."/>
        </authorList>
    </citation>
    <scope>NUCLEOTIDE SEQUENCE [LARGE SCALE GENOMIC DNA]</scope>
    <source>
        <strain evidence="1 2">1710b</strain>
    </source>
</reference>
<name>Q3JKM1_BURP1</name>
<gene>
    <name evidence="1" type="ordered locus">BURPS1710b_A0723</name>
</gene>
<sequence length="58" mass="6790">MLGASGVGERGFRRDADVRVQMHIELRDASKHCLRQFHWRQVSLSQLRRYIACRTGAY</sequence>
<evidence type="ECO:0000313" key="1">
    <source>
        <dbReference type="EMBL" id="ABA51395.1"/>
    </source>
</evidence>